<sequence length="93" mass="10462">MPSFLVWIEYFFWAAIAVGVLVRLGTVLGRRRAGRRKDAVRQAIRPVIDAGAVESAFYGWTPSTSLQLRAEPTSVETAQDRDRVPPELPDSYR</sequence>
<name>A0A1H0KJJ2_MICTS</name>
<keyword evidence="2" id="KW-0472">Membrane</keyword>
<dbReference type="Proteomes" id="UP000186456">
    <property type="component" value="Unassembled WGS sequence"/>
</dbReference>
<dbReference type="RefSeq" id="WP_074694024.1">
    <property type="nucleotide sequence ID" value="NZ_FNJN01000001.1"/>
</dbReference>
<keyword evidence="2" id="KW-0812">Transmembrane</keyword>
<evidence type="ECO:0000256" key="1">
    <source>
        <dbReference type="SAM" id="MobiDB-lite"/>
    </source>
</evidence>
<dbReference type="EMBL" id="FNJN01000001">
    <property type="protein sequence ID" value="SDO55930.1"/>
    <property type="molecule type" value="Genomic_DNA"/>
</dbReference>
<accession>A0A1H0KJJ2</accession>
<organism evidence="3 4">
    <name type="scientific">Microbacterium testaceum (strain StLB037)</name>
    <dbReference type="NCBI Taxonomy" id="979556"/>
    <lineage>
        <taxon>Bacteria</taxon>
        <taxon>Bacillati</taxon>
        <taxon>Actinomycetota</taxon>
        <taxon>Actinomycetes</taxon>
        <taxon>Micrococcales</taxon>
        <taxon>Microbacteriaceae</taxon>
        <taxon>Microbacterium</taxon>
    </lineage>
</organism>
<evidence type="ECO:0000256" key="2">
    <source>
        <dbReference type="SAM" id="Phobius"/>
    </source>
</evidence>
<feature type="region of interest" description="Disordered" evidence="1">
    <location>
        <begin position="69"/>
        <end position="93"/>
    </location>
</feature>
<gene>
    <name evidence="3" type="ORF">SAMN04487788_0024</name>
</gene>
<feature type="transmembrane region" description="Helical" evidence="2">
    <location>
        <begin position="6"/>
        <end position="28"/>
    </location>
</feature>
<proteinExistence type="predicted"/>
<evidence type="ECO:0000313" key="3">
    <source>
        <dbReference type="EMBL" id="SDO55930.1"/>
    </source>
</evidence>
<keyword evidence="2" id="KW-1133">Transmembrane helix</keyword>
<protein>
    <submittedName>
        <fullName evidence="3">Uncharacterized protein</fullName>
    </submittedName>
</protein>
<feature type="compositionally biased region" description="Basic and acidic residues" evidence="1">
    <location>
        <begin position="78"/>
        <end position="93"/>
    </location>
</feature>
<reference evidence="3 4" key="1">
    <citation type="submission" date="2016-10" db="EMBL/GenBank/DDBJ databases">
        <authorList>
            <person name="de Groot N.N."/>
        </authorList>
    </citation>
    <scope>NUCLEOTIDE SEQUENCE [LARGE SCALE GENOMIC DNA]</scope>
    <source>
        <strain evidence="3 4">StLB037</strain>
    </source>
</reference>
<dbReference type="AlphaFoldDB" id="A0A1H0KJJ2"/>
<evidence type="ECO:0000313" key="4">
    <source>
        <dbReference type="Proteomes" id="UP000186456"/>
    </source>
</evidence>